<name>A0ACB8B3L4_9AGAM</name>
<dbReference type="Proteomes" id="UP000790709">
    <property type="component" value="Unassembled WGS sequence"/>
</dbReference>
<evidence type="ECO:0000313" key="2">
    <source>
        <dbReference type="Proteomes" id="UP000790709"/>
    </source>
</evidence>
<keyword evidence="2" id="KW-1185">Reference proteome</keyword>
<dbReference type="EMBL" id="MU266593">
    <property type="protein sequence ID" value="KAH7920257.1"/>
    <property type="molecule type" value="Genomic_DNA"/>
</dbReference>
<proteinExistence type="predicted"/>
<sequence length="124" mass="14930">MVWVTGGYIMETSQAKAWAQRKYPEIPFPDDWFIPNEINRYFRRHKMYPACISVCWRGENKAFFMTHGKTDHSATKTHHRHFREDPKARTIRKLLFEDLEDELEFLKDIQFVTVSDPYDVGPRY</sequence>
<comment type="caution">
    <text evidence="1">The sequence shown here is derived from an EMBL/GenBank/DDBJ whole genome shotgun (WGS) entry which is preliminary data.</text>
</comment>
<accession>A0ACB8B3L4</accession>
<evidence type="ECO:0000313" key="1">
    <source>
        <dbReference type="EMBL" id="KAH7920257.1"/>
    </source>
</evidence>
<gene>
    <name evidence="1" type="ORF">BV22DRAFT_1074248</name>
</gene>
<organism evidence="1 2">
    <name type="scientific">Leucogyrophana mollusca</name>
    <dbReference type="NCBI Taxonomy" id="85980"/>
    <lineage>
        <taxon>Eukaryota</taxon>
        <taxon>Fungi</taxon>
        <taxon>Dikarya</taxon>
        <taxon>Basidiomycota</taxon>
        <taxon>Agaricomycotina</taxon>
        <taxon>Agaricomycetes</taxon>
        <taxon>Agaricomycetidae</taxon>
        <taxon>Boletales</taxon>
        <taxon>Boletales incertae sedis</taxon>
        <taxon>Leucogyrophana</taxon>
    </lineage>
</organism>
<protein>
    <submittedName>
        <fullName evidence="1">Uncharacterized protein</fullName>
    </submittedName>
</protein>
<reference evidence="1" key="1">
    <citation type="journal article" date="2021" name="New Phytol.">
        <title>Evolutionary innovations through gain and loss of genes in the ectomycorrhizal Boletales.</title>
        <authorList>
            <person name="Wu G."/>
            <person name="Miyauchi S."/>
            <person name="Morin E."/>
            <person name="Kuo A."/>
            <person name="Drula E."/>
            <person name="Varga T."/>
            <person name="Kohler A."/>
            <person name="Feng B."/>
            <person name="Cao Y."/>
            <person name="Lipzen A."/>
            <person name="Daum C."/>
            <person name="Hundley H."/>
            <person name="Pangilinan J."/>
            <person name="Johnson J."/>
            <person name="Barry K."/>
            <person name="LaButti K."/>
            <person name="Ng V."/>
            <person name="Ahrendt S."/>
            <person name="Min B."/>
            <person name="Choi I.G."/>
            <person name="Park H."/>
            <person name="Plett J.M."/>
            <person name="Magnuson J."/>
            <person name="Spatafora J.W."/>
            <person name="Nagy L.G."/>
            <person name="Henrissat B."/>
            <person name="Grigoriev I.V."/>
            <person name="Yang Z.L."/>
            <person name="Xu J."/>
            <person name="Martin F.M."/>
        </authorList>
    </citation>
    <scope>NUCLEOTIDE SEQUENCE</scope>
    <source>
        <strain evidence="1">KUC20120723A-06</strain>
    </source>
</reference>